<keyword evidence="1" id="KW-0472">Membrane</keyword>
<evidence type="ECO:0000256" key="1">
    <source>
        <dbReference type="SAM" id="Phobius"/>
    </source>
</evidence>
<dbReference type="Proteomes" id="UP000186132">
    <property type="component" value="Unassembled WGS sequence"/>
</dbReference>
<keyword evidence="3" id="KW-1185">Reference proteome</keyword>
<organism evidence="2 3">
    <name type="scientific">Jatrophihabitans endophyticus</name>
    <dbReference type="NCBI Taxonomy" id="1206085"/>
    <lineage>
        <taxon>Bacteria</taxon>
        <taxon>Bacillati</taxon>
        <taxon>Actinomycetota</taxon>
        <taxon>Actinomycetes</taxon>
        <taxon>Jatrophihabitantales</taxon>
        <taxon>Jatrophihabitantaceae</taxon>
        <taxon>Jatrophihabitans</taxon>
    </lineage>
</organism>
<accession>A0A1M5UDU0</accession>
<evidence type="ECO:0000313" key="2">
    <source>
        <dbReference type="EMBL" id="SHH61068.1"/>
    </source>
</evidence>
<dbReference type="AlphaFoldDB" id="A0A1M5UDU0"/>
<evidence type="ECO:0000313" key="3">
    <source>
        <dbReference type="Proteomes" id="UP000186132"/>
    </source>
</evidence>
<name>A0A1M5UDU0_9ACTN</name>
<dbReference type="RefSeq" id="WP_143168306.1">
    <property type="nucleotide sequence ID" value="NZ_FQVU01000008.1"/>
</dbReference>
<dbReference type="EMBL" id="FQVU01000008">
    <property type="protein sequence ID" value="SHH61068.1"/>
    <property type="molecule type" value="Genomic_DNA"/>
</dbReference>
<keyword evidence="1" id="KW-0812">Transmembrane</keyword>
<reference evidence="2 3" key="1">
    <citation type="submission" date="2016-11" db="EMBL/GenBank/DDBJ databases">
        <authorList>
            <person name="Jaros S."/>
            <person name="Januszkiewicz K."/>
            <person name="Wedrychowicz H."/>
        </authorList>
    </citation>
    <scope>NUCLEOTIDE SEQUENCE [LARGE SCALE GENOMIC DNA]</scope>
    <source>
        <strain evidence="2 3">DSM 45627</strain>
    </source>
</reference>
<feature type="transmembrane region" description="Helical" evidence="1">
    <location>
        <begin position="107"/>
        <end position="128"/>
    </location>
</feature>
<proteinExistence type="predicted"/>
<sequence length="153" mass="16265">MRTRVAIAVPGVLLGLYGIFRLLTEIPGDDLLVLAVWLLAAVVLHDGVLSPLLVGIGWAIAKVVPPRGRRYLQGALIAGGLITVVALPLIHRERSQPASKAILQQDYALNLAVLLALVTLAAAAAYAVRVVRDRQRLSATNVRPPDDQDSATA</sequence>
<dbReference type="STRING" id="1206085.SAMN05443575_4181"/>
<protein>
    <submittedName>
        <fullName evidence="2">Uncharacterized protein</fullName>
    </submittedName>
</protein>
<feature type="transmembrane region" description="Helical" evidence="1">
    <location>
        <begin position="71"/>
        <end position="91"/>
    </location>
</feature>
<feature type="transmembrane region" description="Helical" evidence="1">
    <location>
        <begin position="34"/>
        <end position="59"/>
    </location>
</feature>
<gene>
    <name evidence="2" type="ORF">SAMN05443575_4181</name>
</gene>
<keyword evidence="1" id="KW-1133">Transmembrane helix</keyword>
<dbReference type="OrthoDB" id="5149939at2"/>